<keyword evidence="2" id="KW-0378">Hydrolase</keyword>
<evidence type="ECO:0000313" key="3">
    <source>
        <dbReference type="Proteomes" id="UP000321769"/>
    </source>
</evidence>
<dbReference type="AlphaFoldDB" id="A0A512HY00"/>
<feature type="domain" description="AB hydrolase-1" evidence="1">
    <location>
        <begin position="41"/>
        <end position="276"/>
    </location>
</feature>
<dbReference type="EMBL" id="BJZQ01000016">
    <property type="protein sequence ID" value="GEO90304.1"/>
    <property type="molecule type" value="Genomic_DNA"/>
</dbReference>
<dbReference type="PANTHER" id="PTHR43798">
    <property type="entry name" value="MONOACYLGLYCEROL LIPASE"/>
    <property type="match status" value="1"/>
</dbReference>
<organism evidence="2 3">
    <name type="scientific">Aeromicrobium flavum</name>
    <dbReference type="NCBI Taxonomy" id="416568"/>
    <lineage>
        <taxon>Bacteria</taxon>
        <taxon>Bacillati</taxon>
        <taxon>Actinomycetota</taxon>
        <taxon>Actinomycetes</taxon>
        <taxon>Propionibacteriales</taxon>
        <taxon>Nocardioidaceae</taxon>
        <taxon>Aeromicrobium</taxon>
    </lineage>
</organism>
<dbReference type="Pfam" id="PF12697">
    <property type="entry name" value="Abhydrolase_6"/>
    <property type="match status" value="1"/>
</dbReference>
<dbReference type="Proteomes" id="UP000321769">
    <property type="component" value="Unassembled WGS sequence"/>
</dbReference>
<protein>
    <submittedName>
        <fullName evidence="2">Alpha/beta hydrolase</fullName>
    </submittedName>
</protein>
<dbReference type="InterPro" id="IPR050266">
    <property type="entry name" value="AB_hydrolase_sf"/>
</dbReference>
<dbReference type="InterPro" id="IPR000073">
    <property type="entry name" value="AB_hydrolase_1"/>
</dbReference>
<dbReference type="SUPFAM" id="SSF53474">
    <property type="entry name" value="alpha/beta-Hydrolases"/>
    <property type="match status" value="1"/>
</dbReference>
<dbReference type="InterPro" id="IPR029058">
    <property type="entry name" value="AB_hydrolase_fold"/>
</dbReference>
<dbReference type="PANTHER" id="PTHR43798:SF33">
    <property type="entry name" value="HYDROLASE, PUTATIVE (AFU_ORTHOLOGUE AFUA_2G14860)-RELATED"/>
    <property type="match status" value="1"/>
</dbReference>
<name>A0A512HY00_9ACTN</name>
<sequence>MTVPEWFRWALEQKPHRFELDVEGVPIAYRAWGEPGDPVAVLVHGGAAHSGWWDHVAPHLAVGHRVIAPDLSGHGDSGHRDAYTLEQWAREVLTVAQSESAEQPVVFGHSMGGFVALTAAREHGADLLGAAAIDSPVKAVSPEARSWRADRADPAMPLYPDAATMVSRFRTLPEDPSCLPYIRDHIARGSITRVERPDGAGWTWKFDPRVFLRSMMEPADVARSACEVALLRGERGMATTDITEEIRSRLGGNVPVTVIPDSGHHIMLDQPTALIAVLQTLLGQWRRR</sequence>
<accession>A0A512HY00</accession>
<dbReference type="GO" id="GO:0016020">
    <property type="term" value="C:membrane"/>
    <property type="evidence" value="ECO:0007669"/>
    <property type="project" value="TreeGrafter"/>
</dbReference>
<dbReference type="Gene3D" id="3.40.50.1820">
    <property type="entry name" value="alpha/beta hydrolase"/>
    <property type="match status" value="1"/>
</dbReference>
<gene>
    <name evidence="2" type="ORF">AFL01nite_26310</name>
</gene>
<evidence type="ECO:0000259" key="1">
    <source>
        <dbReference type="Pfam" id="PF12697"/>
    </source>
</evidence>
<dbReference type="RefSeq" id="WP_186813948.1">
    <property type="nucleotide sequence ID" value="NZ_BAAAYQ010000001.1"/>
</dbReference>
<keyword evidence="3" id="KW-1185">Reference proteome</keyword>
<dbReference type="PRINTS" id="PR00111">
    <property type="entry name" value="ABHYDROLASE"/>
</dbReference>
<comment type="caution">
    <text evidence="2">The sequence shown here is derived from an EMBL/GenBank/DDBJ whole genome shotgun (WGS) entry which is preliminary data.</text>
</comment>
<proteinExistence type="predicted"/>
<reference evidence="2 3" key="1">
    <citation type="submission" date="2019-07" db="EMBL/GenBank/DDBJ databases">
        <title>Whole genome shotgun sequence of Aeromicrobium flavum NBRC 107625.</title>
        <authorList>
            <person name="Hosoyama A."/>
            <person name="Uohara A."/>
            <person name="Ohji S."/>
            <person name="Ichikawa N."/>
        </authorList>
    </citation>
    <scope>NUCLEOTIDE SEQUENCE [LARGE SCALE GENOMIC DNA]</scope>
    <source>
        <strain evidence="2 3">NBRC 107625</strain>
    </source>
</reference>
<evidence type="ECO:0000313" key="2">
    <source>
        <dbReference type="EMBL" id="GEO90304.1"/>
    </source>
</evidence>
<dbReference type="GO" id="GO:0016787">
    <property type="term" value="F:hydrolase activity"/>
    <property type="evidence" value="ECO:0007669"/>
    <property type="project" value="UniProtKB-KW"/>
</dbReference>